<evidence type="ECO:0000313" key="2">
    <source>
        <dbReference type="EMBL" id="GKV48564.1"/>
    </source>
</evidence>
<name>A0AAV5MHP8_9ROSI</name>
<dbReference type="Proteomes" id="UP001054252">
    <property type="component" value="Unassembled WGS sequence"/>
</dbReference>
<dbReference type="AlphaFoldDB" id="A0AAV5MHP8"/>
<dbReference type="EMBL" id="BPVZ01000261">
    <property type="protein sequence ID" value="GKV48564.1"/>
    <property type="molecule type" value="Genomic_DNA"/>
</dbReference>
<comment type="caution">
    <text evidence="2">The sequence shown here is derived from an EMBL/GenBank/DDBJ whole genome shotgun (WGS) entry which is preliminary data.</text>
</comment>
<feature type="region of interest" description="Disordered" evidence="1">
    <location>
        <begin position="35"/>
        <end position="56"/>
    </location>
</feature>
<organism evidence="2 3">
    <name type="scientific">Rubroshorea leprosula</name>
    <dbReference type="NCBI Taxonomy" id="152421"/>
    <lineage>
        <taxon>Eukaryota</taxon>
        <taxon>Viridiplantae</taxon>
        <taxon>Streptophyta</taxon>
        <taxon>Embryophyta</taxon>
        <taxon>Tracheophyta</taxon>
        <taxon>Spermatophyta</taxon>
        <taxon>Magnoliopsida</taxon>
        <taxon>eudicotyledons</taxon>
        <taxon>Gunneridae</taxon>
        <taxon>Pentapetalae</taxon>
        <taxon>rosids</taxon>
        <taxon>malvids</taxon>
        <taxon>Malvales</taxon>
        <taxon>Dipterocarpaceae</taxon>
        <taxon>Rubroshorea</taxon>
    </lineage>
</organism>
<gene>
    <name evidence="2" type="ORF">SLEP1_g55363</name>
</gene>
<evidence type="ECO:0000256" key="1">
    <source>
        <dbReference type="SAM" id="MobiDB-lite"/>
    </source>
</evidence>
<sequence length="106" mass="12288">MPPKADRVEELNQLLAVTREKIEVAEKGNVVIKKNADGEYRDDDDDDVNKETGPWPTRTGIETATFAVMIYERFHHIILIRSQFRLPNPSFKQHLLFFINNNGYSL</sequence>
<protein>
    <submittedName>
        <fullName evidence="2">Uncharacterized protein</fullName>
    </submittedName>
</protein>
<accession>A0AAV5MHP8</accession>
<keyword evidence="3" id="KW-1185">Reference proteome</keyword>
<reference evidence="2 3" key="1">
    <citation type="journal article" date="2021" name="Commun. Biol.">
        <title>The genome of Shorea leprosula (Dipterocarpaceae) highlights the ecological relevance of drought in aseasonal tropical rainforests.</title>
        <authorList>
            <person name="Ng K.K.S."/>
            <person name="Kobayashi M.J."/>
            <person name="Fawcett J.A."/>
            <person name="Hatakeyama M."/>
            <person name="Paape T."/>
            <person name="Ng C.H."/>
            <person name="Ang C.C."/>
            <person name="Tnah L.H."/>
            <person name="Lee C.T."/>
            <person name="Nishiyama T."/>
            <person name="Sese J."/>
            <person name="O'Brien M.J."/>
            <person name="Copetti D."/>
            <person name="Mohd Noor M.I."/>
            <person name="Ong R.C."/>
            <person name="Putra M."/>
            <person name="Sireger I.Z."/>
            <person name="Indrioko S."/>
            <person name="Kosugi Y."/>
            <person name="Izuno A."/>
            <person name="Isagi Y."/>
            <person name="Lee S.L."/>
            <person name="Shimizu K.K."/>
        </authorList>
    </citation>
    <scope>NUCLEOTIDE SEQUENCE [LARGE SCALE GENOMIC DNA]</scope>
    <source>
        <strain evidence="2">214</strain>
    </source>
</reference>
<evidence type="ECO:0000313" key="3">
    <source>
        <dbReference type="Proteomes" id="UP001054252"/>
    </source>
</evidence>
<proteinExistence type="predicted"/>